<sequence>MKKTIIVCLVILVAWSCLALIQLWFVPLNGWTFIKISITAGVLDVVVLVVGLCRREYCENTKMKDDGYID</sequence>
<keyword evidence="1" id="KW-1133">Transmembrane helix</keyword>
<evidence type="ECO:0000313" key="2">
    <source>
        <dbReference type="EMBL" id="MEO3989305.1"/>
    </source>
</evidence>
<evidence type="ECO:0008006" key="4">
    <source>
        <dbReference type="Google" id="ProtNLM"/>
    </source>
</evidence>
<organism evidence="2 3">
    <name type="scientific">Pseudocitrobacter cyperus</name>
    <dbReference type="NCBI Taxonomy" id="3112843"/>
    <lineage>
        <taxon>Bacteria</taxon>
        <taxon>Pseudomonadati</taxon>
        <taxon>Pseudomonadota</taxon>
        <taxon>Gammaproteobacteria</taxon>
        <taxon>Enterobacterales</taxon>
        <taxon>Enterobacteriaceae</taxon>
        <taxon>Pseudocitrobacter</taxon>
    </lineage>
</organism>
<protein>
    <recommendedName>
        <fullName evidence="4">Lipoprotein</fullName>
    </recommendedName>
</protein>
<keyword evidence="1" id="KW-0812">Transmembrane</keyword>
<dbReference type="EMBL" id="JAYMYY010000001">
    <property type="protein sequence ID" value="MEO3989305.1"/>
    <property type="molecule type" value="Genomic_DNA"/>
</dbReference>
<evidence type="ECO:0000256" key="1">
    <source>
        <dbReference type="SAM" id="Phobius"/>
    </source>
</evidence>
<accession>A0ABV0HFQ1</accession>
<dbReference type="RefSeq" id="WP_347793804.1">
    <property type="nucleotide sequence ID" value="NZ_JAYMYY010000001.1"/>
</dbReference>
<feature type="transmembrane region" description="Helical" evidence="1">
    <location>
        <begin position="29"/>
        <end position="53"/>
    </location>
</feature>
<gene>
    <name evidence="2" type="ORF">VSR74_05630</name>
</gene>
<name>A0ABV0HFQ1_9ENTR</name>
<comment type="caution">
    <text evidence="2">The sequence shown here is derived from an EMBL/GenBank/DDBJ whole genome shotgun (WGS) entry which is preliminary data.</text>
</comment>
<evidence type="ECO:0000313" key="3">
    <source>
        <dbReference type="Proteomes" id="UP001444146"/>
    </source>
</evidence>
<reference evidence="2 3" key="1">
    <citation type="submission" date="2024-01" db="EMBL/GenBank/DDBJ databases">
        <title>Pseudocitrobacter sp. Endophytic strain Cyp-38L.</title>
        <authorList>
            <person name="Amer M.A."/>
            <person name="Hamed S.M."/>
        </authorList>
    </citation>
    <scope>NUCLEOTIDE SEQUENCE [LARGE SCALE GENOMIC DNA]</scope>
    <source>
        <strain evidence="2 3">Cyp38S</strain>
    </source>
</reference>
<dbReference type="Proteomes" id="UP001444146">
    <property type="component" value="Unassembled WGS sequence"/>
</dbReference>
<keyword evidence="1" id="KW-0472">Membrane</keyword>
<keyword evidence="3" id="KW-1185">Reference proteome</keyword>
<proteinExistence type="predicted"/>